<feature type="transmembrane region" description="Helical" evidence="2">
    <location>
        <begin position="29"/>
        <end position="50"/>
    </location>
</feature>
<keyword evidence="2" id="KW-0472">Membrane</keyword>
<evidence type="ECO:0000313" key="4">
    <source>
        <dbReference type="Proteomes" id="UP000004358"/>
    </source>
</evidence>
<sequence length="129" mass="13678">MNRHTNNLRSIRVNLAVELWRDERGVASAYGLILIATVLILGAIVGLTSLRDHVVQEYGDLGVAIDSLDQSFAYEITVTPPIGPSQVVVSAAYVDEDELVWADEDGEAPAGLSFGPNYAGGAGEDAPIP</sequence>
<dbReference type="HOGENOM" id="CLU_145243_0_0_0"/>
<dbReference type="OrthoDB" id="291363at2"/>
<keyword evidence="2" id="KW-1133">Transmembrane helix</keyword>
<evidence type="ECO:0000256" key="1">
    <source>
        <dbReference type="SAM" id="MobiDB-lite"/>
    </source>
</evidence>
<gene>
    <name evidence="3" type="ORF">DSM3645_19128</name>
</gene>
<dbReference type="EMBL" id="AANZ01000010">
    <property type="protein sequence ID" value="EAQ80140.1"/>
    <property type="molecule type" value="Genomic_DNA"/>
</dbReference>
<accession>A3ZT89</accession>
<proteinExistence type="predicted"/>
<feature type="region of interest" description="Disordered" evidence="1">
    <location>
        <begin position="107"/>
        <end position="129"/>
    </location>
</feature>
<evidence type="ECO:0000256" key="2">
    <source>
        <dbReference type="SAM" id="Phobius"/>
    </source>
</evidence>
<comment type="caution">
    <text evidence="3">The sequence shown here is derived from an EMBL/GenBank/DDBJ whole genome shotgun (WGS) entry which is preliminary data.</text>
</comment>
<dbReference type="Proteomes" id="UP000004358">
    <property type="component" value="Unassembled WGS sequence"/>
</dbReference>
<organism evidence="3 4">
    <name type="scientific">Blastopirellula marina DSM 3645</name>
    <dbReference type="NCBI Taxonomy" id="314230"/>
    <lineage>
        <taxon>Bacteria</taxon>
        <taxon>Pseudomonadati</taxon>
        <taxon>Planctomycetota</taxon>
        <taxon>Planctomycetia</taxon>
        <taxon>Pirellulales</taxon>
        <taxon>Pirellulaceae</taxon>
        <taxon>Blastopirellula</taxon>
    </lineage>
</organism>
<evidence type="ECO:0000313" key="3">
    <source>
        <dbReference type="EMBL" id="EAQ80140.1"/>
    </source>
</evidence>
<dbReference type="RefSeq" id="WP_002651723.1">
    <property type="nucleotide sequence ID" value="NZ_CH672376.1"/>
</dbReference>
<protein>
    <submittedName>
        <fullName evidence="3">Uncharacterized protein</fullName>
    </submittedName>
</protein>
<reference evidence="3 4" key="1">
    <citation type="submission" date="2006-02" db="EMBL/GenBank/DDBJ databases">
        <authorList>
            <person name="Amann R."/>
            <person name="Ferriera S."/>
            <person name="Johnson J."/>
            <person name="Kravitz S."/>
            <person name="Halpern A."/>
            <person name="Remington K."/>
            <person name="Beeson K."/>
            <person name="Tran B."/>
            <person name="Rogers Y.-H."/>
            <person name="Friedman R."/>
            <person name="Venter J.C."/>
        </authorList>
    </citation>
    <scope>NUCLEOTIDE SEQUENCE [LARGE SCALE GENOMIC DNA]</scope>
    <source>
        <strain evidence="3 4">DSM 3645</strain>
    </source>
</reference>
<keyword evidence="2" id="KW-0812">Transmembrane</keyword>
<name>A3ZT89_9BACT</name>
<dbReference type="AlphaFoldDB" id="A3ZT89"/>
<dbReference type="STRING" id="314230.DSM3645_19128"/>